<keyword evidence="5" id="KW-0564">Palmitate</keyword>
<evidence type="ECO:0000256" key="5">
    <source>
        <dbReference type="ARBA" id="ARBA00023139"/>
    </source>
</evidence>
<dbReference type="Gene3D" id="3.30.2030.20">
    <property type="match status" value="1"/>
</dbReference>
<dbReference type="RefSeq" id="WP_182631393.1">
    <property type="nucleotide sequence ID" value="NZ_JAALDM010000050.1"/>
</dbReference>
<evidence type="ECO:0000256" key="7">
    <source>
        <dbReference type="SAM" id="SignalP"/>
    </source>
</evidence>
<keyword evidence="2" id="KW-1003">Cell membrane</keyword>
<dbReference type="PROSITE" id="PS51257">
    <property type="entry name" value="PROKAR_LIPOPROTEIN"/>
    <property type="match status" value="1"/>
</dbReference>
<dbReference type="EMBL" id="JBHMDY010000004">
    <property type="protein sequence ID" value="MFB9259789.1"/>
    <property type="molecule type" value="Genomic_DNA"/>
</dbReference>
<feature type="chain" id="PRO_5046162005" evidence="7">
    <location>
        <begin position="36"/>
        <end position="193"/>
    </location>
</feature>
<evidence type="ECO:0000256" key="4">
    <source>
        <dbReference type="ARBA" id="ARBA00023136"/>
    </source>
</evidence>
<evidence type="ECO:0000256" key="2">
    <source>
        <dbReference type="ARBA" id="ARBA00022475"/>
    </source>
</evidence>
<dbReference type="InterPro" id="IPR032018">
    <property type="entry name" value="LppA/LppB/LprP"/>
</dbReference>
<comment type="subcellular location">
    <subcellularLocation>
        <location evidence="1">Cell membrane</location>
        <topology evidence="1">Lipid-anchor</topology>
    </subcellularLocation>
</comment>
<evidence type="ECO:0000313" key="9">
    <source>
        <dbReference type="Proteomes" id="UP001589700"/>
    </source>
</evidence>
<keyword evidence="6 8" id="KW-0449">Lipoprotein</keyword>
<accession>A0ABV5JPW0</accession>
<evidence type="ECO:0000256" key="3">
    <source>
        <dbReference type="ARBA" id="ARBA00022729"/>
    </source>
</evidence>
<sequence length="193" mass="21201">MPSRLTGSRTRSTPARTALSSALALVLLTASTACADFSRDVYMGDSGKHLSRTDLENRPSYDDAVARYDELRAGIQEVVTSAMPHAKEISRPGGEKARCSIDVESVELADVTSRYVYRAWGVQARPTEEEWTEILEGISPLLEEHDFDTINMDAEIGNVRRVAVEDRYGASLALSYDKALAVSLMTGCHLTEE</sequence>
<protein>
    <submittedName>
        <fullName evidence="8">LppA family lipoprotein</fullName>
    </submittedName>
</protein>
<evidence type="ECO:0000256" key="1">
    <source>
        <dbReference type="ARBA" id="ARBA00004193"/>
    </source>
</evidence>
<reference evidence="8 9" key="1">
    <citation type="submission" date="2024-09" db="EMBL/GenBank/DDBJ databases">
        <authorList>
            <person name="Sun Q."/>
            <person name="Mori K."/>
        </authorList>
    </citation>
    <scope>NUCLEOTIDE SEQUENCE [LARGE SCALE GENOMIC DNA]</scope>
    <source>
        <strain evidence="8 9">CCM 7659</strain>
    </source>
</reference>
<evidence type="ECO:0000256" key="6">
    <source>
        <dbReference type="ARBA" id="ARBA00023288"/>
    </source>
</evidence>
<dbReference type="Proteomes" id="UP001589700">
    <property type="component" value="Unassembled WGS sequence"/>
</dbReference>
<feature type="signal peptide" evidence="7">
    <location>
        <begin position="1"/>
        <end position="35"/>
    </location>
</feature>
<evidence type="ECO:0000313" key="8">
    <source>
        <dbReference type="EMBL" id="MFB9259789.1"/>
    </source>
</evidence>
<keyword evidence="9" id="KW-1185">Reference proteome</keyword>
<keyword evidence="3 7" id="KW-0732">Signal</keyword>
<comment type="caution">
    <text evidence="8">The sequence shown here is derived from an EMBL/GenBank/DDBJ whole genome shotgun (WGS) entry which is preliminary data.</text>
</comment>
<name>A0ABV5JPW0_9ACTN</name>
<gene>
    <name evidence="8" type="ORF">ACFFVD_08235</name>
</gene>
<organism evidence="8 9">
    <name type="scientific">Dietzia aerolata</name>
    <dbReference type="NCBI Taxonomy" id="595984"/>
    <lineage>
        <taxon>Bacteria</taxon>
        <taxon>Bacillati</taxon>
        <taxon>Actinomycetota</taxon>
        <taxon>Actinomycetes</taxon>
        <taxon>Mycobacteriales</taxon>
        <taxon>Dietziaceae</taxon>
        <taxon>Dietzia</taxon>
    </lineage>
</organism>
<dbReference type="Pfam" id="PF16708">
    <property type="entry name" value="LppA"/>
    <property type="match status" value="1"/>
</dbReference>
<proteinExistence type="predicted"/>
<keyword evidence="4" id="KW-0472">Membrane</keyword>